<evidence type="ECO:0000313" key="2">
    <source>
        <dbReference type="EMBL" id="OSM08734.1"/>
    </source>
</evidence>
<gene>
    <name evidence="2" type="ORF">MAIT1_04783</name>
</gene>
<reference evidence="2 3" key="1">
    <citation type="journal article" date="2016" name="BMC Genomics">
        <title>Combined genomic and structural analyses of a cultured magnetotactic bacterium reveals its niche adaptation to a dynamic environment.</title>
        <authorList>
            <person name="Araujo A.C."/>
            <person name="Morillo V."/>
            <person name="Cypriano J."/>
            <person name="Teixeira L.C."/>
            <person name="Leao P."/>
            <person name="Lyra S."/>
            <person name="Almeida L.G."/>
            <person name="Bazylinski D.A."/>
            <person name="Vasconcellos A.T."/>
            <person name="Abreu F."/>
            <person name="Lins U."/>
        </authorList>
    </citation>
    <scope>NUCLEOTIDE SEQUENCE [LARGE SCALE GENOMIC DNA]</scope>
    <source>
        <strain evidence="2 3">IT-1</strain>
    </source>
</reference>
<accession>A0A1Y2KAV5</accession>
<feature type="region of interest" description="Disordered" evidence="1">
    <location>
        <begin position="50"/>
        <end position="70"/>
    </location>
</feature>
<protein>
    <submittedName>
        <fullName evidence="2">Uncharacterized protein</fullName>
    </submittedName>
</protein>
<dbReference type="Proteomes" id="UP000194003">
    <property type="component" value="Unassembled WGS sequence"/>
</dbReference>
<evidence type="ECO:0000313" key="3">
    <source>
        <dbReference type="Proteomes" id="UP000194003"/>
    </source>
</evidence>
<evidence type="ECO:0000256" key="1">
    <source>
        <dbReference type="SAM" id="MobiDB-lite"/>
    </source>
</evidence>
<dbReference type="EMBL" id="LVJN01000003">
    <property type="protein sequence ID" value="OSM08734.1"/>
    <property type="molecule type" value="Genomic_DNA"/>
</dbReference>
<sequence>MLHKYILLWHGSMDRAMNHKLPIALRGNYSDPQHLPLPSPLNRQRLHQISERQTLGLPPIQNGLSDVGGE</sequence>
<dbReference type="AlphaFoldDB" id="A0A1Y2KAV5"/>
<dbReference type="STRING" id="1434232.MAIT1_04783"/>
<comment type="caution">
    <text evidence="2">The sequence shown here is derived from an EMBL/GenBank/DDBJ whole genome shotgun (WGS) entry which is preliminary data.</text>
</comment>
<organism evidence="2 3">
    <name type="scientific">Magnetofaba australis IT-1</name>
    <dbReference type="NCBI Taxonomy" id="1434232"/>
    <lineage>
        <taxon>Bacteria</taxon>
        <taxon>Pseudomonadati</taxon>
        <taxon>Pseudomonadota</taxon>
        <taxon>Magnetococcia</taxon>
        <taxon>Magnetococcales</taxon>
        <taxon>Magnetococcaceae</taxon>
        <taxon>Magnetofaba</taxon>
    </lineage>
</organism>
<keyword evidence="3" id="KW-1185">Reference proteome</keyword>
<proteinExistence type="predicted"/>
<name>A0A1Y2KAV5_9PROT</name>